<accession>A0A7R8WSF7</accession>
<name>A0A7R8WSF7_9CRUS</name>
<proteinExistence type="predicted"/>
<evidence type="ECO:0000313" key="2">
    <source>
        <dbReference type="EMBL" id="CAD7234225.1"/>
    </source>
</evidence>
<sequence>MTGRCNELFDLDSLRTAPCNESKHFVCMIDESQNFAEECPTPLNPKICNSTHFVFDEQPVAVGTSYPVGTVAELTCSRGTVQAECLGEPLGWFFHNDSLAACGICEPGDCLYPPPKTPCGIPADEIHQAPFQDGESFKFNCPQGNEANVTCMNGTWVGGCEEDPHVFGIGDECFVVRPQMDTIENQAVFCNNLSQGYLAPASSYPLGINDTLTDILGPAEHLFLGTQLTLYWPSPQKCGEVPSITDHVPTNQSNDFGARIDVDYSCPCDNGTGTVPAVCLGYPVGWLFPRGIHICDICTTTESTTMETTTDSTTLPSTTDSAASTSTPSETATESSTPDPTTDSATISSTEATSTKEPTSTAAHQKREYSSTPAIKPSGITSMSECGSD</sequence>
<feature type="region of interest" description="Disordered" evidence="1">
    <location>
        <begin position="305"/>
        <end position="389"/>
    </location>
</feature>
<feature type="compositionally biased region" description="Low complexity" evidence="1">
    <location>
        <begin position="305"/>
        <end position="355"/>
    </location>
</feature>
<organism evidence="2">
    <name type="scientific">Cyprideis torosa</name>
    <dbReference type="NCBI Taxonomy" id="163714"/>
    <lineage>
        <taxon>Eukaryota</taxon>
        <taxon>Metazoa</taxon>
        <taxon>Ecdysozoa</taxon>
        <taxon>Arthropoda</taxon>
        <taxon>Crustacea</taxon>
        <taxon>Oligostraca</taxon>
        <taxon>Ostracoda</taxon>
        <taxon>Podocopa</taxon>
        <taxon>Podocopida</taxon>
        <taxon>Cytherocopina</taxon>
        <taxon>Cytheroidea</taxon>
        <taxon>Cytherideidae</taxon>
        <taxon>Cyprideis</taxon>
    </lineage>
</organism>
<reference evidence="2" key="1">
    <citation type="submission" date="2020-11" db="EMBL/GenBank/DDBJ databases">
        <authorList>
            <person name="Tran Van P."/>
        </authorList>
    </citation>
    <scope>NUCLEOTIDE SEQUENCE</scope>
</reference>
<protein>
    <submittedName>
        <fullName evidence="2">Uncharacterized protein</fullName>
    </submittedName>
</protein>
<dbReference type="EMBL" id="OB668090">
    <property type="protein sequence ID" value="CAD7234225.1"/>
    <property type="molecule type" value="Genomic_DNA"/>
</dbReference>
<evidence type="ECO:0000256" key="1">
    <source>
        <dbReference type="SAM" id="MobiDB-lite"/>
    </source>
</evidence>
<gene>
    <name evidence="2" type="ORF">CTOB1V02_LOCUS12041</name>
</gene>
<dbReference type="AlphaFoldDB" id="A0A7R8WSF7"/>
<feature type="compositionally biased region" description="Polar residues" evidence="1">
    <location>
        <begin position="379"/>
        <end position="389"/>
    </location>
</feature>